<gene>
    <name evidence="2" type="ORF">NQ318_022413</name>
</gene>
<comment type="caution">
    <text evidence="2">The sequence shown here is derived from an EMBL/GenBank/DDBJ whole genome shotgun (WGS) entry which is preliminary data.</text>
</comment>
<name>A0AAV8Z7B8_9CUCU</name>
<evidence type="ECO:0008006" key="4">
    <source>
        <dbReference type="Google" id="ProtNLM"/>
    </source>
</evidence>
<accession>A0AAV8Z7B8</accession>
<feature type="non-terminal residue" evidence="2">
    <location>
        <position position="122"/>
    </location>
</feature>
<feature type="compositionally biased region" description="Basic residues" evidence="1">
    <location>
        <begin position="112"/>
        <end position="122"/>
    </location>
</feature>
<evidence type="ECO:0000256" key="1">
    <source>
        <dbReference type="SAM" id="MobiDB-lite"/>
    </source>
</evidence>
<reference evidence="2" key="1">
    <citation type="journal article" date="2023" name="Insect Mol. Biol.">
        <title>Genome sequencing provides insights into the evolution of gene families encoding plant cell wall-degrading enzymes in longhorned beetles.</title>
        <authorList>
            <person name="Shin N.R."/>
            <person name="Okamura Y."/>
            <person name="Kirsch R."/>
            <person name="Pauchet Y."/>
        </authorList>
    </citation>
    <scope>NUCLEOTIDE SEQUENCE</scope>
    <source>
        <strain evidence="2">AMC_N1</strain>
    </source>
</reference>
<feature type="region of interest" description="Disordered" evidence="1">
    <location>
        <begin position="99"/>
        <end position="122"/>
    </location>
</feature>
<organism evidence="2 3">
    <name type="scientific">Aromia moschata</name>
    <dbReference type="NCBI Taxonomy" id="1265417"/>
    <lineage>
        <taxon>Eukaryota</taxon>
        <taxon>Metazoa</taxon>
        <taxon>Ecdysozoa</taxon>
        <taxon>Arthropoda</taxon>
        <taxon>Hexapoda</taxon>
        <taxon>Insecta</taxon>
        <taxon>Pterygota</taxon>
        <taxon>Neoptera</taxon>
        <taxon>Endopterygota</taxon>
        <taxon>Coleoptera</taxon>
        <taxon>Polyphaga</taxon>
        <taxon>Cucujiformia</taxon>
        <taxon>Chrysomeloidea</taxon>
        <taxon>Cerambycidae</taxon>
        <taxon>Cerambycinae</taxon>
        <taxon>Callichromatini</taxon>
        <taxon>Aromia</taxon>
    </lineage>
</organism>
<evidence type="ECO:0000313" key="3">
    <source>
        <dbReference type="Proteomes" id="UP001162162"/>
    </source>
</evidence>
<protein>
    <recommendedName>
        <fullName evidence="4">Mos1 transposase HTH domain-containing protein</fullName>
    </recommendedName>
</protein>
<keyword evidence="3" id="KW-1185">Reference proteome</keyword>
<evidence type="ECO:0000313" key="2">
    <source>
        <dbReference type="EMBL" id="KAJ8959152.1"/>
    </source>
</evidence>
<dbReference type="AlphaFoldDB" id="A0AAV8Z7B8"/>
<sequence>MLKEVYGNKCLFLTQVFEWFKRFKEGRETTEDNPRPGLSSTSKMDENIEKSEVCNRIGQVVFCAKAFETYVVCIVVCTGINVYPTHKFLNGLNEKRDVKRPKTIRAPGGPQRKNRTKTFKKV</sequence>
<dbReference type="Proteomes" id="UP001162162">
    <property type="component" value="Unassembled WGS sequence"/>
</dbReference>
<dbReference type="EMBL" id="JAPWTK010000014">
    <property type="protein sequence ID" value="KAJ8959152.1"/>
    <property type="molecule type" value="Genomic_DNA"/>
</dbReference>
<proteinExistence type="predicted"/>